<dbReference type="EMBL" id="JAHRHJ020000008">
    <property type="protein sequence ID" value="KAH9305370.1"/>
    <property type="molecule type" value="Genomic_DNA"/>
</dbReference>
<reference evidence="1 2" key="1">
    <citation type="journal article" date="2021" name="Nat. Plants">
        <title>The Taxus genome provides insights into paclitaxel biosynthesis.</title>
        <authorList>
            <person name="Xiong X."/>
            <person name="Gou J."/>
            <person name="Liao Q."/>
            <person name="Li Y."/>
            <person name="Zhou Q."/>
            <person name="Bi G."/>
            <person name="Li C."/>
            <person name="Du R."/>
            <person name="Wang X."/>
            <person name="Sun T."/>
            <person name="Guo L."/>
            <person name="Liang H."/>
            <person name="Lu P."/>
            <person name="Wu Y."/>
            <person name="Zhang Z."/>
            <person name="Ro D.K."/>
            <person name="Shang Y."/>
            <person name="Huang S."/>
            <person name="Yan J."/>
        </authorList>
    </citation>
    <scope>NUCLEOTIDE SEQUENCE [LARGE SCALE GENOMIC DNA]</scope>
    <source>
        <strain evidence="1">Ta-2019</strain>
    </source>
</reference>
<keyword evidence="2" id="KW-1185">Reference proteome</keyword>
<evidence type="ECO:0000313" key="2">
    <source>
        <dbReference type="Proteomes" id="UP000824469"/>
    </source>
</evidence>
<proteinExistence type="predicted"/>
<sequence>MIEMEQERRMINEQVQAIMFMEIAQGVNKQCEKVNFEESNEDRCLSGSSIDEGCAAEKETTAVWKNSIKEHATSGNSGGYPDCEQHKLSDLKMLADFNGRSAASDAAYMENQDPVQQIVCGYAAQKTLGENFTHRNIQVVNRKYCEDASSQPPESDFWMASSELKVVFSYAKEILSSSSGFFRSSCGKKTQLVVQDLPEYVPKFLLYESPLDMFKSYSIYNNVITADRIPDKSIICSHHARDYSLNPTQFVEQLKKHSNTEVDGLAGDYKQLNNHGNQDPQIIFEIATKEAITRGFEIHFAATTKQSADSQGLSCRIISSYGLIVPVYRIGSHLIKANVPMVGALITRNTWRYWKLGFYQSFPIPFAFQRLLLPDMPYLRSATVREWMLGNNSRLPTCLYSSSAIPDDTK</sequence>
<feature type="non-terminal residue" evidence="1">
    <location>
        <position position="1"/>
    </location>
</feature>
<dbReference type="AlphaFoldDB" id="A0AA38FJY2"/>
<dbReference type="Proteomes" id="UP000824469">
    <property type="component" value="Unassembled WGS sequence"/>
</dbReference>
<evidence type="ECO:0000313" key="1">
    <source>
        <dbReference type="EMBL" id="KAH9305370.1"/>
    </source>
</evidence>
<comment type="caution">
    <text evidence="1">The sequence shown here is derived from an EMBL/GenBank/DDBJ whole genome shotgun (WGS) entry which is preliminary data.</text>
</comment>
<gene>
    <name evidence="1" type="ORF">KI387_009774</name>
</gene>
<name>A0AA38FJY2_TAXCH</name>
<protein>
    <submittedName>
        <fullName evidence="1">Uncharacterized protein</fullName>
    </submittedName>
</protein>
<accession>A0AA38FJY2</accession>
<organism evidence="1 2">
    <name type="scientific">Taxus chinensis</name>
    <name type="common">Chinese yew</name>
    <name type="synonym">Taxus wallichiana var. chinensis</name>
    <dbReference type="NCBI Taxonomy" id="29808"/>
    <lineage>
        <taxon>Eukaryota</taxon>
        <taxon>Viridiplantae</taxon>
        <taxon>Streptophyta</taxon>
        <taxon>Embryophyta</taxon>
        <taxon>Tracheophyta</taxon>
        <taxon>Spermatophyta</taxon>
        <taxon>Pinopsida</taxon>
        <taxon>Pinidae</taxon>
        <taxon>Conifers II</taxon>
        <taxon>Cupressales</taxon>
        <taxon>Taxaceae</taxon>
        <taxon>Taxus</taxon>
    </lineage>
</organism>